<evidence type="ECO:0000313" key="2">
    <source>
        <dbReference type="Proteomes" id="UP000078200"/>
    </source>
</evidence>
<dbReference type="VEuPathDB" id="VectorBase:GAUT042025"/>
<name>A0A1A9VMS5_GLOAU</name>
<dbReference type="AlphaFoldDB" id="A0A1A9VMS5"/>
<protein>
    <submittedName>
        <fullName evidence="1">Uncharacterized protein</fullName>
    </submittedName>
</protein>
<sequence>MESEERKCKETFLNYQECLDLGLNFIEHQTMKGDMETNFCLYSLCDYNKGLKLATTSRVTTTTGTSSNKVENINNSSYNFNANNFYGVFIASILTVYIKDFQAA</sequence>
<accession>A0A1A9VMS5</accession>
<dbReference type="Proteomes" id="UP000078200">
    <property type="component" value="Unassembled WGS sequence"/>
</dbReference>
<organism evidence="1 2">
    <name type="scientific">Glossina austeni</name>
    <name type="common">Savannah tsetse fly</name>
    <dbReference type="NCBI Taxonomy" id="7395"/>
    <lineage>
        <taxon>Eukaryota</taxon>
        <taxon>Metazoa</taxon>
        <taxon>Ecdysozoa</taxon>
        <taxon>Arthropoda</taxon>
        <taxon>Hexapoda</taxon>
        <taxon>Insecta</taxon>
        <taxon>Pterygota</taxon>
        <taxon>Neoptera</taxon>
        <taxon>Endopterygota</taxon>
        <taxon>Diptera</taxon>
        <taxon>Brachycera</taxon>
        <taxon>Muscomorpha</taxon>
        <taxon>Hippoboscoidea</taxon>
        <taxon>Glossinidae</taxon>
        <taxon>Glossina</taxon>
    </lineage>
</organism>
<dbReference type="EnsemblMetazoa" id="GAUT042025-RA">
    <property type="protein sequence ID" value="GAUT042025-PA"/>
    <property type="gene ID" value="GAUT042025"/>
</dbReference>
<evidence type="ECO:0000313" key="1">
    <source>
        <dbReference type="EnsemblMetazoa" id="GAUT042025-PA"/>
    </source>
</evidence>
<keyword evidence="2" id="KW-1185">Reference proteome</keyword>
<proteinExistence type="predicted"/>
<reference evidence="1" key="1">
    <citation type="submission" date="2020-05" db="UniProtKB">
        <authorList>
            <consortium name="EnsemblMetazoa"/>
        </authorList>
    </citation>
    <scope>IDENTIFICATION</scope>
    <source>
        <strain evidence="1">TTRI</strain>
    </source>
</reference>